<keyword evidence="11" id="KW-1015">Disulfide bond</keyword>
<dbReference type="Proteomes" id="UP000006591">
    <property type="component" value="Chromosome 8"/>
</dbReference>
<evidence type="ECO:0000256" key="3">
    <source>
        <dbReference type="ARBA" id="ARBA00022679"/>
    </source>
</evidence>
<evidence type="ECO:0000256" key="10">
    <source>
        <dbReference type="ARBA" id="ARBA00023136"/>
    </source>
</evidence>
<dbReference type="PROSITE" id="PS00108">
    <property type="entry name" value="PROTEIN_KINASE_ST"/>
    <property type="match status" value="2"/>
</dbReference>
<dbReference type="AlphaFoldDB" id="A0A0E0IA39"/>
<dbReference type="GO" id="GO:0005524">
    <property type="term" value="F:ATP binding"/>
    <property type="evidence" value="ECO:0007669"/>
    <property type="project" value="UniProtKB-KW"/>
</dbReference>
<dbReference type="InterPro" id="IPR045274">
    <property type="entry name" value="WAK-like"/>
</dbReference>
<organism evidence="16">
    <name type="scientific">Oryza nivara</name>
    <name type="common">Indian wild rice</name>
    <name type="synonym">Oryza sativa f. spontanea</name>
    <dbReference type="NCBI Taxonomy" id="4536"/>
    <lineage>
        <taxon>Eukaryota</taxon>
        <taxon>Viridiplantae</taxon>
        <taxon>Streptophyta</taxon>
        <taxon>Embryophyta</taxon>
        <taxon>Tracheophyta</taxon>
        <taxon>Spermatophyta</taxon>
        <taxon>Magnoliopsida</taxon>
        <taxon>Liliopsida</taxon>
        <taxon>Poales</taxon>
        <taxon>Poaceae</taxon>
        <taxon>BOP clade</taxon>
        <taxon>Oryzoideae</taxon>
        <taxon>Oryzeae</taxon>
        <taxon>Oryzinae</taxon>
        <taxon>Oryza</taxon>
    </lineage>
</organism>
<feature type="domain" description="Protein kinase" evidence="15">
    <location>
        <begin position="176"/>
        <end position="437"/>
    </location>
</feature>
<evidence type="ECO:0000313" key="17">
    <source>
        <dbReference type="Proteomes" id="UP000006591"/>
    </source>
</evidence>
<protein>
    <recommendedName>
        <fullName evidence="15">Protein kinase domain-containing protein</fullName>
    </recommendedName>
</protein>
<dbReference type="GO" id="GO:0007166">
    <property type="term" value="P:cell surface receptor signaling pathway"/>
    <property type="evidence" value="ECO:0007669"/>
    <property type="project" value="InterPro"/>
</dbReference>
<feature type="region of interest" description="Disordered" evidence="13">
    <location>
        <begin position="464"/>
        <end position="486"/>
    </location>
</feature>
<feature type="transmembrane region" description="Helical" evidence="14">
    <location>
        <begin position="107"/>
        <end position="123"/>
    </location>
</feature>
<reference evidence="16" key="2">
    <citation type="submission" date="2018-04" db="EMBL/GenBank/DDBJ databases">
        <title>OnivRS2 (Oryza nivara Reference Sequence Version 2).</title>
        <authorList>
            <person name="Zhang J."/>
            <person name="Kudrna D."/>
            <person name="Lee S."/>
            <person name="Talag J."/>
            <person name="Rajasekar S."/>
            <person name="Welchert J."/>
            <person name="Hsing Y.-I."/>
            <person name="Wing R.A."/>
        </authorList>
    </citation>
    <scope>NUCLEOTIDE SEQUENCE [LARGE SCALE GENOMIC DNA]</scope>
    <source>
        <strain evidence="16">SL10</strain>
    </source>
</reference>
<dbReference type="InterPro" id="IPR001245">
    <property type="entry name" value="Ser-Thr/Tyr_kinase_cat_dom"/>
</dbReference>
<dbReference type="STRING" id="4536.A0A0E0IA39"/>
<keyword evidence="6" id="KW-0547">Nucleotide-binding</keyword>
<keyword evidence="8" id="KW-0067">ATP-binding</keyword>
<evidence type="ECO:0000256" key="13">
    <source>
        <dbReference type="SAM" id="MobiDB-lite"/>
    </source>
</evidence>
<keyword evidence="12" id="KW-0325">Glycoprotein</keyword>
<dbReference type="GO" id="GO:0005886">
    <property type="term" value="C:plasma membrane"/>
    <property type="evidence" value="ECO:0007669"/>
    <property type="project" value="TreeGrafter"/>
</dbReference>
<dbReference type="Gene3D" id="3.30.200.20">
    <property type="entry name" value="Phosphorylase Kinase, domain 1"/>
    <property type="match status" value="2"/>
</dbReference>
<evidence type="ECO:0000256" key="12">
    <source>
        <dbReference type="ARBA" id="ARBA00023180"/>
    </source>
</evidence>
<evidence type="ECO:0000256" key="1">
    <source>
        <dbReference type="ARBA" id="ARBA00004479"/>
    </source>
</evidence>
<reference evidence="16" key="1">
    <citation type="submission" date="2015-04" db="UniProtKB">
        <authorList>
            <consortium name="EnsemblPlants"/>
        </authorList>
    </citation>
    <scope>IDENTIFICATION</scope>
    <source>
        <strain evidence="16">SL10</strain>
    </source>
</reference>
<name>A0A0E0IA39_ORYNI</name>
<feature type="transmembrane region" description="Helical" evidence="14">
    <location>
        <begin position="864"/>
        <end position="887"/>
    </location>
</feature>
<dbReference type="SUPFAM" id="SSF56112">
    <property type="entry name" value="Protein kinase-like (PK-like)"/>
    <property type="match status" value="2"/>
</dbReference>
<dbReference type="FunFam" id="1.10.510.10:FF:000473">
    <property type="entry name" value="Putative wall-associated kinase"/>
    <property type="match status" value="1"/>
</dbReference>
<dbReference type="HOGENOM" id="CLU_000288_43_8_1"/>
<keyword evidence="3" id="KW-0808">Transferase</keyword>
<evidence type="ECO:0000256" key="2">
    <source>
        <dbReference type="ARBA" id="ARBA00022527"/>
    </source>
</evidence>
<dbReference type="GO" id="GO:0030247">
    <property type="term" value="F:polysaccharide binding"/>
    <property type="evidence" value="ECO:0007669"/>
    <property type="project" value="InterPro"/>
</dbReference>
<evidence type="ECO:0000256" key="4">
    <source>
        <dbReference type="ARBA" id="ARBA00022692"/>
    </source>
</evidence>
<dbReference type="Gene3D" id="1.10.510.10">
    <property type="entry name" value="Transferase(Phosphotransferase) domain 1"/>
    <property type="match status" value="2"/>
</dbReference>
<evidence type="ECO:0000256" key="6">
    <source>
        <dbReference type="ARBA" id="ARBA00022741"/>
    </source>
</evidence>
<dbReference type="InterPro" id="IPR000719">
    <property type="entry name" value="Prot_kinase_dom"/>
</dbReference>
<comment type="subcellular location">
    <subcellularLocation>
        <location evidence="1">Membrane</location>
        <topology evidence="1">Single-pass type I membrane protein</topology>
    </subcellularLocation>
</comment>
<dbReference type="eggNOG" id="ENOG502QQPF">
    <property type="taxonomic scope" value="Eukaryota"/>
</dbReference>
<keyword evidence="7" id="KW-0418">Kinase</keyword>
<dbReference type="PROSITE" id="PS50011">
    <property type="entry name" value="PROTEIN_KINASE_DOM"/>
    <property type="match status" value="2"/>
</dbReference>
<evidence type="ECO:0000256" key="7">
    <source>
        <dbReference type="ARBA" id="ARBA00022777"/>
    </source>
</evidence>
<evidence type="ECO:0000256" key="8">
    <source>
        <dbReference type="ARBA" id="ARBA00022840"/>
    </source>
</evidence>
<dbReference type="FunFam" id="3.30.200.20:FF:000043">
    <property type="entry name" value="Wall-associated receptor kinase 2"/>
    <property type="match status" value="1"/>
</dbReference>
<keyword evidence="2" id="KW-0723">Serine/threonine-protein kinase</keyword>
<keyword evidence="5" id="KW-0732">Signal</keyword>
<dbReference type="SMART" id="SM00220">
    <property type="entry name" value="S_TKc"/>
    <property type="match status" value="2"/>
</dbReference>
<evidence type="ECO:0000256" key="5">
    <source>
        <dbReference type="ARBA" id="ARBA00022729"/>
    </source>
</evidence>
<dbReference type="FunFam" id="3.30.200.20:FF:000625">
    <property type="entry name" value="Os04g0372100 protein"/>
    <property type="match status" value="1"/>
</dbReference>
<evidence type="ECO:0000256" key="14">
    <source>
        <dbReference type="SAM" id="Phobius"/>
    </source>
</evidence>
<evidence type="ECO:0000256" key="11">
    <source>
        <dbReference type="ARBA" id="ARBA00023157"/>
    </source>
</evidence>
<dbReference type="EnsemblPlants" id="ONIVA08G10870.1">
    <property type="protein sequence ID" value="ONIVA08G10870.1"/>
    <property type="gene ID" value="ONIVA08G10870"/>
</dbReference>
<evidence type="ECO:0000259" key="15">
    <source>
        <dbReference type="PROSITE" id="PS50011"/>
    </source>
</evidence>
<dbReference type="Gramene" id="ONIVA08G10870.1">
    <property type="protein sequence ID" value="ONIVA08G10870.1"/>
    <property type="gene ID" value="ONIVA08G10870"/>
</dbReference>
<dbReference type="PANTHER" id="PTHR27005:SF412">
    <property type="entry name" value="OS04G0307900 PROTEIN"/>
    <property type="match status" value="1"/>
</dbReference>
<dbReference type="PANTHER" id="PTHR27005">
    <property type="entry name" value="WALL-ASSOCIATED RECEPTOR KINASE-LIKE 21"/>
    <property type="match status" value="1"/>
</dbReference>
<keyword evidence="9 14" id="KW-1133">Transmembrane helix</keyword>
<dbReference type="Pfam" id="PF13947">
    <property type="entry name" value="GUB_WAK_bind"/>
    <property type="match status" value="1"/>
</dbReference>
<accession>A0A0E0IA39</accession>
<dbReference type="InterPro" id="IPR008271">
    <property type="entry name" value="Ser/Thr_kinase_AS"/>
</dbReference>
<feature type="compositionally biased region" description="Low complexity" evidence="13">
    <location>
        <begin position="464"/>
        <end position="477"/>
    </location>
</feature>
<keyword evidence="10 14" id="KW-0472">Membrane</keyword>
<dbReference type="FunFam" id="1.10.510.10:FF:000084">
    <property type="entry name" value="Wall-associated receptor kinase 2"/>
    <property type="match status" value="1"/>
</dbReference>
<evidence type="ECO:0000313" key="16">
    <source>
        <dbReference type="EnsemblPlants" id="ONIVA08G10870.1"/>
    </source>
</evidence>
<evidence type="ECO:0000256" key="9">
    <source>
        <dbReference type="ARBA" id="ARBA00022989"/>
    </source>
</evidence>
<feature type="transmembrane region" description="Helical" evidence="14">
    <location>
        <begin position="600"/>
        <end position="620"/>
    </location>
</feature>
<feature type="domain" description="Protein kinase" evidence="15">
    <location>
        <begin position="941"/>
        <end position="1221"/>
    </location>
</feature>
<keyword evidence="17" id="KW-1185">Reference proteome</keyword>
<dbReference type="GO" id="GO:0004674">
    <property type="term" value="F:protein serine/threonine kinase activity"/>
    <property type="evidence" value="ECO:0007669"/>
    <property type="project" value="UniProtKB-KW"/>
</dbReference>
<dbReference type="InterPro" id="IPR011009">
    <property type="entry name" value="Kinase-like_dom_sf"/>
</dbReference>
<proteinExistence type="predicted"/>
<dbReference type="InterPro" id="IPR025287">
    <property type="entry name" value="WAK_GUB"/>
</dbReference>
<sequence>MAIQVEEGVVQIKHAASGNDDQEFIAIDGEPHLYDGPWEYSVSVGWAVANLTCPEAKQNVSGYACVSTNSNCVPVNSTFGYVGYRCNCTKGFQGNPYIQNGCKGICSSIFVVLIALLGMQVIIHRRSMKRQFLIRQRDEYFQQHGGQLLSDMMKIDRNLEFTLYRQEDIEVATNNFDKNQIIGEGGQGTVYKGFIENIPVAIKRCKGMDESRRMEFGQELLILCRVNHDHVVKLLGCCLLFEVPILVYEFVPNKTLHDLLHGQDRRYYISLATRLRIAAESSQALGHLHSLARPILHGDVKSANILLGDNLIAKVADFGCSIIARMDEEALVAKGTVRYLDPEYLQSCKLTDKSDVYSFGVVLVELLTGKKPRCLVSMFQDAMKEGTVDELIDEEIINEDNLEVIHQVAELTSRCLTMPGDKRPAMSQVAQELRQFTELVRQRPDAVGDLIALREVDRSFTGTTDSTGYTRSRTTGTIDSTGYTRSRTTEASTMRSLEPCLHSRCPENVSKPSPWREERPLGGERRALALFVLFTEDPHSLSFPSPQFPLLPLTWDDDGRAAATNLDGAGEDSSLRRSRARRTRMMQALLMPPLVLRRTMVATLLCLTVAMAACLAAVAASCQRKCGEIDIPFPFGIASQPGCAMTGFELSCNHTGNSVPTLLLRNVEVLGISLPLGQARMKMDMSYECYNTTRKDIDCVDMVDLNLKGSPFTFSDTANKFIVFGCRMLVYLGPGEQNNVGSNLTIGCAATCGIGDDLVSINSAGSFGIGCCQTNIPKGIQYYKWFDGRFNTTDIYNWTRCAYAALVETSSFNFSTILMNVRILESTFAMGNASINQAGMIVFALRVPEEMLLLDHVGKRFHCLLVLLLVWLLVLEFLYSAYLWYYLSVNKEVTFRSNNGKNILGKNQGLLLQQLISSDERASDNTKIFSLEELKQATNNFDPARVLRSGGHGMVYKGILSDQCVVAIKKPNIIREEEISQFINEVAILSQINHRHIVKLFGCCLETEVPLLVYDFVPNGSLNQIIHGATSNRESSLSWDDCLRIATEAADALYYLHSAASVSVLHRDVKSSNILLDANYTAKVADFGASRLIPNDQTHVFTNIQGTFGYLDPEYYHTGHLNEKSDVYSFGVVLLELLLRRQPSFECESGTKKNLSIYFLYEIKGRPITEIVAPEVLEEATEDEINTVASIAQACLRLRGEERPTMKQVEMSLQSVRNKCFSSAGTSPESNHGMQQPLSETYVNQHQSLGVHTIGIINLASSNCNSFQQEFMLSASFAR</sequence>
<dbReference type="Pfam" id="PF07714">
    <property type="entry name" value="PK_Tyr_Ser-Thr"/>
    <property type="match status" value="2"/>
</dbReference>
<keyword evidence="4 14" id="KW-0812">Transmembrane</keyword>